<evidence type="ECO:0000313" key="2">
    <source>
        <dbReference type="Proteomes" id="UP000249524"/>
    </source>
</evidence>
<keyword evidence="2" id="KW-1185">Reference proteome</keyword>
<reference evidence="1 2" key="1">
    <citation type="submission" date="2018-05" db="EMBL/GenBank/DDBJ databases">
        <authorList>
            <person name="Lanie J.A."/>
            <person name="Ng W.-L."/>
            <person name="Kazmierczak K.M."/>
            <person name="Andrzejewski T.M."/>
            <person name="Davidsen T.M."/>
            <person name="Wayne K.J."/>
            <person name="Tettelin H."/>
            <person name="Glass J.I."/>
            <person name="Rusch D."/>
            <person name="Podicherti R."/>
            <person name="Tsui H.-C.T."/>
            <person name="Winkler M.E."/>
        </authorList>
    </citation>
    <scope>NUCLEOTIDE SEQUENCE [LARGE SCALE GENOMIC DNA]</scope>
    <source>
        <strain evidence="1 2">BUT-10</strain>
    </source>
</reference>
<gene>
    <name evidence="1" type="ORF">DJ019_09460</name>
</gene>
<dbReference type="Proteomes" id="UP000249524">
    <property type="component" value="Unassembled WGS sequence"/>
</dbReference>
<protein>
    <submittedName>
        <fullName evidence="1">Uncharacterized protein</fullName>
    </submittedName>
</protein>
<sequence>MQEPEVVLARLGAAFGDQPHDLRLHGRVNVAPDRREWIEGLLAAGMDRLSPADLDMLVYRAISTVGGTPTFKFALSRFLAVMLLEPAFGAGAVSDAFVILPKLDHARFEAWPEEERRAILEALELWAERRLTADPADVPAAALRTWVETRRDIG</sequence>
<proteinExistence type="predicted"/>
<dbReference type="AlphaFoldDB" id="A0A328BIK0"/>
<dbReference type="EMBL" id="QFYS01000003">
    <property type="protein sequence ID" value="RAK66459.1"/>
    <property type="molecule type" value="Genomic_DNA"/>
</dbReference>
<comment type="caution">
    <text evidence="1">The sequence shown here is derived from an EMBL/GenBank/DDBJ whole genome shotgun (WGS) entry which is preliminary data.</text>
</comment>
<evidence type="ECO:0000313" key="1">
    <source>
        <dbReference type="EMBL" id="RAK66459.1"/>
    </source>
</evidence>
<organism evidence="1 2">
    <name type="scientific">Phenylobacterium kunshanense</name>
    <dbReference type="NCBI Taxonomy" id="1445034"/>
    <lineage>
        <taxon>Bacteria</taxon>
        <taxon>Pseudomonadati</taxon>
        <taxon>Pseudomonadota</taxon>
        <taxon>Alphaproteobacteria</taxon>
        <taxon>Caulobacterales</taxon>
        <taxon>Caulobacteraceae</taxon>
        <taxon>Phenylobacterium</taxon>
    </lineage>
</organism>
<accession>A0A328BIK0</accession>
<dbReference type="RefSeq" id="WP_111275768.1">
    <property type="nucleotide sequence ID" value="NZ_QFYS01000003.1"/>
</dbReference>
<name>A0A328BIK0_9CAUL</name>